<evidence type="ECO:0000313" key="1">
    <source>
        <dbReference type="EMBL" id="EJK45237.1"/>
    </source>
</evidence>
<keyword evidence="2" id="KW-1185">Reference proteome</keyword>
<dbReference type="AlphaFoldDB" id="K0RFD3"/>
<name>K0RFD3_THAOC</name>
<gene>
    <name evidence="1" type="ORF">THAOC_36154</name>
</gene>
<protein>
    <submittedName>
        <fullName evidence="1">Uncharacterized protein</fullName>
    </submittedName>
</protein>
<proteinExistence type="predicted"/>
<dbReference type="EMBL" id="AGNL01048664">
    <property type="protein sequence ID" value="EJK45237.1"/>
    <property type="molecule type" value="Genomic_DNA"/>
</dbReference>
<organism evidence="1 2">
    <name type="scientific">Thalassiosira oceanica</name>
    <name type="common">Marine diatom</name>
    <dbReference type="NCBI Taxonomy" id="159749"/>
    <lineage>
        <taxon>Eukaryota</taxon>
        <taxon>Sar</taxon>
        <taxon>Stramenopiles</taxon>
        <taxon>Ochrophyta</taxon>
        <taxon>Bacillariophyta</taxon>
        <taxon>Coscinodiscophyceae</taxon>
        <taxon>Thalassiosirophycidae</taxon>
        <taxon>Thalassiosirales</taxon>
        <taxon>Thalassiosiraceae</taxon>
        <taxon>Thalassiosira</taxon>
    </lineage>
</organism>
<evidence type="ECO:0000313" key="2">
    <source>
        <dbReference type="Proteomes" id="UP000266841"/>
    </source>
</evidence>
<reference evidence="1 2" key="1">
    <citation type="journal article" date="2012" name="Genome Biol.">
        <title>Genome and low-iron response of an oceanic diatom adapted to chronic iron limitation.</title>
        <authorList>
            <person name="Lommer M."/>
            <person name="Specht M."/>
            <person name="Roy A.S."/>
            <person name="Kraemer L."/>
            <person name="Andreson R."/>
            <person name="Gutowska M.A."/>
            <person name="Wolf J."/>
            <person name="Bergner S.V."/>
            <person name="Schilhabel M.B."/>
            <person name="Klostermeier U.C."/>
            <person name="Beiko R.G."/>
            <person name="Rosenstiel P."/>
            <person name="Hippler M."/>
            <person name="Laroche J."/>
        </authorList>
    </citation>
    <scope>NUCLEOTIDE SEQUENCE [LARGE SCALE GENOMIC DNA]</scope>
    <source>
        <strain evidence="1 2">CCMP1005</strain>
    </source>
</reference>
<sequence>MSRSRSLLYSRESPRLILVVSSVTTTQTLPKAIGDSMHGWTFPQTRAAVERCLAKRPRVTSDSTVCALMDLCPSGPNWGPPVAPALSPASYIKTNADCGLQVGSYLLCYLGGNTI</sequence>
<accession>K0RFD3</accession>
<comment type="caution">
    <text evidence="1">The sequence shown here is derived from an EMBL/GenBank/DDBJ whole genome shotgun (WGS) entry which is preliminary data.</text>
</comment>
<dbReference type="Proteomes" id="UP000266841">
    <property type="component" value="Unassembled WGS sequence"/>
</dbReference>